<dbReference type="EMBL" id="HBGK01019382">
    <property type="protein sequence ID" value="CAD9280908.1"/>
    <property type="molecule type" value="Transcribed_RNA"/>
</dbReference>
<sequence>MKFSSLAITVAGILAAVPTAQAQCNLDTGGFTVNFDGECNYENLKTAFSEWFSQHTSTLGSCGAADARLRTLLNANDETQAAANFYDICLDGIENFAAEKKFADIPLNNGDESFIQTFYNGGTYWNEDFETDEPDGVTVKVLRDDLRHVKEYYRSAVGARYEKIEFPTYIQNFADCSSTNAAYCCWPSDRGPNDNNGNCARNNGDDTDATCQDSDPSDNTDLCFVDAEAGNASTGYQSTGGTLVFPRDDGNFRTNAEAPIHCHGLGWDENLNDQSYVLRGNNLFYVSMYDHLHQRGYARNIPGAPMCACADQMPVVTRADCTQMEVEQSYKAMYAGASGTWVVEPTNFAITFQSCDGMDRYGDDDDNDLWSYMNQLHYEGRLPTDKLKKLSENLVGDDPNQCRVNEHKRMADQGYVLGYNNDDSKWVQVAGRETFAVEDTYGSGSVRVMMESGTGILRRICAPCYKSHQQIFYRRKEDRPIPDDMNILHNLKYSREEVEGQIWGEDFDIYSTYEDALNRENEWDCSGEGYSYNRGFPGECGPRSQVTGQYSTFHWWGGKTDVAWFVEATAPFTDLDFSTIGFDGLSRKGTVVNSPGNVFTNAANQIFLATKTDDIWKNADDFIFYQQAASGDLQVTARIDHWDPSSSWSKAGIMIRASEEPGSPHFFLTQTGKYGQIAQYRRNLDEGSSSIGFVGEQPFQPAWLRLTKSGNLVTPYISDDGVTFVQFHGTYEIEFGDNFLVGLAAAANDNEADLSEACFSNYVVDTTYQAPIVPPVDRSGATVTYTNATVPQAIDIGYMRDGMAGTSSENESTDQYFITGSGSDIWGSADGFQMLYQEWTGDVAIQTKVLDIDAEHTWAKAGAMIREDLSANSTNAAVVMSNRNGAFMSYRGTTGGSTTGKGLKYEVTTAQTLRLERRGNVFTALKSYDDGATWYELHEQEIAMSENVYVGLAVTSHDTRKYADAVLEGYVLEQPAPPS</sequence>
<proteinExistence type="predicted"/>
<evidence type="ECO:0000313" key="2">
    <source>
        <dbReference type="EMBL" id="CAD9280908.1"/>
    </source>
</evidence>
<gene>
    <name evidence="2" type="ORF">GOCE00092_LOCUS9818</name>
</gene>
<reference evidence="2" key="1">
    <citation type="submission" date="2021-01" db="EMBL/GenBank/DDBJ databases">
        <authorList>
            <person name="Corre E."/>
            <person name="Pelletier E."/>
            <person name="Niang G."/>
            <person name="Scheremetjew M."/>
            <person name="Finn R."/>
            <person name="Kale V."/>
            <person name="Holt S."/>
            <person name="Cochrane G."/>
            <person name="Meng A."/>
            <person name="Brown T."/>
            <person name="Cohen L."/>
        </authorList>
    </citation>
    <scope>NUCLEOTIDE SEQUENCE</scope>
    <source>
        <strain evidence="2">CCMP 410</strain>
    </source>
</reference>
<accession>A0A7S1UWQ5</accession>
<evidence type="ECO:0008006" key="3">
    <source>
        <dbReference type="Google" id="ProtNLM"/>
    </source>
</evidence>
<name>A0A7S1UWQ5_9STRA</name>
<dbReference type="Gene3D" id="2.60.120.200">
    <property type="match status" value="2"/>
</dbReference>
<dbReference type="AlphaFoldDB" id="A0A7S1UWQ5"/>
<feature type="chain" id="PRO_5030899890" description="DUF1349 domain-containing protein" evidence="1">
    <location>
        <begin position="23"/>
        <end position="979"/>
    </location>
</feature>
<evidence type="ECO:0000256" key="1">
    <source>
        <dbReference type="SAM" id="SignalP"/>
    </source>
</evidence>
<keyword evidence="1" id="KW-0732">Signal</keyword>
<feature type="signal peptide" evidence="1">
    <location>
        <begin position="1"/>
        <end position="22"/>
    </location>
</feature>
<organism evidence="2">
    <name type="scientific">Grammatophora oceanica</name>
    <dbReference type="NCBI Taxonomy" id="210454"/>
    <lineage>
        <taxon>Eukaryota</taxon>
        <taxon>Sar</taxon>
        <taxon>Stramenopiles</taxon>
        <taxon>Ochrophyta</taxon>
        <taxon>Bacillariophyta</taxon>
        <taxon>Fragilariophyceae</taxon>
        <taxon>Fragilariophycidae</taxon>
        <taxon>Rhabdonematales</taxon>
        <taxon>Grammatophoraceae</taxon>
        <taxon>Grammatophora</taxon>
    </lineage>
</organism>
<protein>
    <recommendedName>
        <fullName evidence="3">DUF1349 domain-containing protein</fullName>
    </recommendedName>
</protein>